<feature type="domain" description="Phytase-like" evidence="1">
    <location>
        <begin position="79"/>
        <end position="390"/>
    </location>
</feature>
<protein>
    <recommendedName>
        <fullName evidence="1">Phytase-like domain-containing protein</fullName>
    </recommendedName>
</protein>
<evidence type="ECO:0000313" key="3">
    <source>
        <dbReference type="Proteomes" id="UP000562492"/>
    </source>
</evidence>
<dbReference type="PANTHER" id="PTHR37957">
    <property type="entry name" value="BLR7070 PROTEIN"/>
    <property type="match status" value="1"/>
</dbReference>
<gene>
    <name evidence="2" type="ORF">HNP33_000750</name>
</gene>
<evidence type="ECO:0000259" key="1">
    <source>
        <dbReference type="Pfam" id="PF13449"/>
    </source>
</evidence>
<reference evidence="2 3" key="1">
    <citation type="submission" date="2020-08" db="EMBL/GenBank/DDBJ databases">
        <title>Functional genomics of gut bacteria from endangered species of beetles.</title>
        <authorList>
            <person name="Carlos-Shanley C."/>
        </authorList>
    </citation>
    <scope>NUCLEOTIDE SEQUENCE [LARGE SCALE GENOMIC DNA]</scope>
    <source>
        <strain evidence="2 3">S00124</strain>
    </source>
</reference>
<comment type="caution">
    <text evidence="2">The sequence shown here is derived from an EMBL/GenBank/DDBJ whole genome shotgun (WGS) entry which is preliminary data.</text>
</comment>
<dbReference type="PROSITE" id="PS51257">
    <property type="entry name" value="PROKAR_LIPOPROTEIN"/>
    <property type="match status" value="1"/>
</dbReference>
<evidence type="ECO:0000313" key="2">
    <source>
        <dbReference type="EMBL" id="MBB6576702.1"/>
    </source>
</evidence>
<accession>A0ABR6RC39</accession>
<dbReference type="PANTHER" id="PTHR37957:SF1">
    <property type="entry name" value="PHYTASE-LIKE DOMAIN-CONTAINING PROTEIN"/>
    <property type="match status" value="1"/>
</dbReference>
<dbReference type="Pfam" id="PF13449">
    <property type="entry name" value="Phytase-like"/>
    <property type="match status" value="1"/>
</dbReference>
<dbReference type="RefSeq" id="WP_184705430.1">
    <property type="nucleotide sequence ID" value="NZ_JACHKZ010000003.1"/>
</dbReference>
<dbReference type="EMBL" id="JACHKZ010000003">
    <property type="protein sequence ID" value="MBB6576702.1"/>
    <property type="molecule type" value="Genomic_DNA"/>
</dbReference>
<organism evidence="2 3">
    <name type="scientific">Comamonas odontotermitis</name>
    <dbReference type="NCBI Taxonomy" id="379895"/>
    <lineage>
        <taxon>Bacteria</taxon>
        <taxon>Pseudomonadati</taxon>
        <taxon>Pseudomonadota</taxon>
        <taxon>Betaproteobacteria</taxon>
        <taxon>Burkholderiales</taxon>
        <taxon>Comamonadaceae</taxon>
        <taxon>Comamonas</taxon>
    </lineage>
</organism>
<dbReference type="InterPro" id="IPR027372">
    <property type="entry name" value="Phytase-like_dom"/>
</dbReference>
<proteinExistence type="predicted"/>
<keyword evidence="3" id="KW-1185">Reference proteome</keyword>
<name>A0ABR6RC39_9BURK</name>
<sequence length="409" mass="43941">MRHNHHIFITKRSWLAIAVVAGVLAGCGHPAVLQPGIGFGADAQVSPSSPPVPPCTDQASFHLLGETRWGPDVQFASVPVGGLSSIDYNATDDRYYLVSDDRAAHDSARFYTARIHYDASGLHSVQLDDARHLGAPDDQPYAPKRAARAGVAVPDPEALRVLPGSQRIVWSSEGDFARGFGPELNEATLDGRWQQAWPLPPQLQLPARNSGSIGPRNNMTLEGMAISDDQKTLWLAMEGALKQDGPLPARGVPGGPLRITQYDIATRQPQRQIAYVPDALPVDNLTLPLVAVNGVSEILADGPGHLLVLERSYVLGTGFSARLYRIATDATNTLAMDALVPGQFEPASKTLLLDLAQAGLQTVDNIEGMTWGPRLANGQRVLLLVSDNNFNPAEVTQFIALAETPTCPR</sequence>
<dbReference type="Proteomes" id="UP000562492">
    <property type="component" value="Unassembled WGS sequence"/>
</dbReference>